<dbReference type="InterPro" id="IPR002016">
    <property type="entry name" value="Haem_peroxidase"/>
</dbReference>
<feature type="disulfide bond" evidence="19">
    <location>
        <begin position="74"/>
        <end position="79"/>
    </location>
</feature>
<dbReference type="FunFam" id="1.10.520.10:FF:000009">
    <property type="entry name" value="Peroxidase"/>
    <property type="match status" value="1"/>
</dbReference>
<evidence type="ECO:0000256" key="19">
    <source>
        <dbReference type="PIRSR" id="PIRSR600823-5"/>
    </source>
</evidence>
<feature type="binding site" evidence="17">
    <location>
        <position position="76"/>
    </location>
    <ligand>
        <name>Ca(2+)</name>
        <dbReference type="ChEBI" id="CHEBI:29108"/>
        <label>1</label>
    </ligand>
</feature>
<dbReference type="PANTHER" id="PTHR31388">
    <property type="entry name" value="PEROXIDASE 72-RELATED"/>
    <property type="match status" value="1"/>
</dbReference>
<feature type="binding site" evidence="17">
    <location>
        <position position="251"/>
    </location>
    <ligand>
        <name>Ca(2+)</name>
        <dbReference type="ChEBI" id="CHEBI:29108"/>
        <label>2</label>
    </ligand>
</feature>
<evidence type="ECO:0000256" key="4">
    <source>
        <dbReference type="ARBA" id="ARBA00006873"/>
    </source>
</evidence>
<evidence type="ECO:0000256" key="7">
    <source>
        <dbReference type="ARBA" id="ARBA00022617"/>
    </source>
</evidence>
<keyword evidence="8 17" id="KW-0479">Metal-binding</keyword>
<comment type="catalytic activity">
    <reaction evidence="1 20">
        <text>2 a phenolic donor + H2O2 = 2 a phenolic radical donor + 2 H2O</text>
        <dbReference type="Rhea" id="RHEA:56136"/>
        <dbReference type="ChEBI" id="CHEBI:15377"/>
        <dbReference type="ChEBI" id="CHEBI:16240"/>
        <dbReference type="ChEBI" id="CHEBI:139520"/>
        <dbReference type="ChEBI" id="CHEBI:139521"/>
        <dbReference type="EC" id="1.11.1.7"/>
    </reaction>
</comment>
<dbReference type="Gene3D" id="1.10.520.10">
    <property type="match status" value="1"/>
</dbReference>
<dbReference type="InterPro" id="IPR010255">
    <property type="entry name" value="Haem_peroxidase_sf"/>
</dbReference>
<name>A0AAV0QYM6_9ROSI</name>
<dbReference type="Gene3D" id="1.10.420.10">
    <property type="entry name" value="Peroxidase, domain 2"/>
    <property type="match status" value="1"/>
</dbReference>
<feature type="binding site" evidence="17">
    <location>
        <position position="244"/>
    </location>
    <ligand>
        <name>Ca(2+)</name>
        <dbReference type="ChEBI" id="CHEBI:29108"/>
        <label>2</label>
    </ligand>
</feature>
<keyword evidence="20" id="KW-0376">Hydrogen peroxide</keyword>
<dbReference type="PROSITE" id="PS00436">
    <property type="entry name" value="PEROXIDASE_2"/>
    <property type="match status" value="1"/>
</dbReference>
<comment type="cofactor">
    <cofactor evidence="17 20">
        <name>heme b</name>
        <dbReference type="ChEBI" id="CHEBI:60344"/>
    </cofactor>
    <text evidence="17 20">Binds 1 heme b (iron(II)-protoporphyrin IX) group per subunit.</text>
</comment>
<comment type="caution">
    <text evidence="22">The sequence shown here is derived from an EMBL/GenBank/DDBJ whole genome shotgun (WGS) entry which is preliminary data.</text>
</comment>
<dbReference type="InterPro" id="IPR000823">
    <property type="entry name" value="Peroxidase_pln"/>
</dbReference>
<dbReference type="SUPFAM" id="SSF48113">
    <property type="entry name" value="Heme-dependent peroxidases"/>
    <property type="match status" value="1"/>
</dbReference>
<evidence type="ECO:0000256" key="2">
    <source>
        <dbReference type="ARBA" id="ARBA00002322"/>
    </source>
</evidence>
<evidence type="ECO:0000256" key="5">
    <source>
        <dbReference type="ARBA" id="ARBA00012313"/>
    </source>
</evidence>
<feature type="disulfide bond" evidence="19">
    <location>
        <begin position="126"/>
        <end position="319"/>
    </location>
</feature>
<comment type="subcellular location">
    <subcellularLocation>
        <location evidence="3 20">Secreted</location>
    </subcellularLocation>
</comment>
<keyword evidence="7 20" id="KW-0349">Heme</keyword>
<evidence type="ECO:0000256" key="16">
    <source>
        <dbReference type="PIRSR" id="PIRSR600823-2"/>
    </source>
</evidence>
<evidence type="ECO:0000259" key="21">
    <source>
        <dbReference type="PROSITE" id="PS50873"/>
    </source>
</evidence>
<dbReference type="GO" id="GO:0005576">
    <property type="term" value="C:extracellular region"/>
    <property type="evidence" value="ECO:0007669"/>
    <property type="project" value="UniProtKB-SubCell"/>
</dbReference>
<gene>
    <name evidence="22" type="ORF">LITE_LOCUS45056</name>
</gene>
<reference evidence="22" key="1">
    <citation type="submission" date="2022-08" db="EMBL/GenBank/DDBJ databases">
        <authorList>
            <person name="Gutierrez-Valencia J."/>
        </authorList>
    </citation>
    <scope>NUCLEOTIDE SEQUENCE</scope>
</reference>
<evidence type="ECO:0000256" key="3">
    <source>
        <dbReference type="ARBA" id="ARBA00004613"/>
    </source>
</evidence>
<dbReference type="GO" id="GO:0046872">
    <property type="term" value="F:metal ion binding"/>
    <property type="evidence" value="ECO:0007669"/>
    <property type="project" value="UniProtKB-UniRule"/>
</dbReference>
<dbReference type="EMBL" id="CAMGYJ010000010">
    <property type="protein sequence ID" value="CAI0549213.1"/>
    <property type="molecule type" value="Genomic_DNA"/>
</dbReference>
<comment type="function">
    <text evidence="2">Removal of H(2)O(2), oxidation of toxic reductants, biosynthesis and degradation of lignin, suberization, auxin catabolism, response to environmental stresses such as wounding, pathogen attack and oxidative stress. These functions might be dependent on each isozyme/isoform in each plant tissue.</text>
</comment>
<evidence type="ECO:0000256" key="13">
    <source>
        <dbReference type="ARBA" id="ARBA00023157"/>
    </source>
</evidence>
<dbReference type="InterPro" id="IPR019793">
    <property type="entry name" value="Peroxidases_heam-ligand_BS"/>
</dbReference>
<dbReference type="PROSITE" id="PS50873">
    <property type="entry name" value="PEROXIDASE_4"/>
    <property type="match status" value="1"/>
</dbReference>
<feature type="signal peptide" evidence="20">
    <location>
        <begin position="1"/>
        <end position="30"/>
    </location>
</feature>
<evidence type="ECO:0000256" key="14">
    <source>
        <dbReference type="ARBA" id="ARBA00023180"/>
    </source>
</evidence>
<keyword evidence="20" id="KW-0964">Secreted</keyword>
<protein>
    <recommendedName>
        <fullName evidence="5 20">Peroxidase</fullName>
        <ecNumber evidence="5 20">1.11.1.7</ecNumber>
    </recommendedName>
</protein>
<dbReference type="CDD" id="cd00693">
    <property type="entry name" value="secretory_peroxidase"/>
    <property type="match status" value="1"/>
</dbReference>
<evidence type="ECO:0000256" key="18">
    <source>
        <dbReference type="PIRSR" id="PIRSR600823-4"/>
    </source>
</evidence>
<sequence>MATERLLSKPALLVALLTLMSTAAIRRSEAQLSTNFYAKSCPNALPAIRTSIRAAIAKDPRMSAALIRLHFHDCFVHGCDASNLLNNSQTIKSEKDSPPNVSTRGHQVIDAAKAQLETICPAVVSCADILAVAARDASAFAGGPSWDVKLGRRDSTAAFPDEVMGNLPFFNSDLQILIDLFKRKGLSPRDMVALSGAHTLGLAPCFSFRERIHSNNANIDPGFASALRRRCPAVGGDSNLVAMDMTPDKFDNNYFTNIVQRKGLLKTDQVLFSGGVTDSIVMEYSQSPSRFSADFAAAMIKMGDLQPLTGSAGQVRKICSAANK</sequence>
<dbReference type="InterPro" id="IPR019794">
    <property type="entry name" value="Peroxidases_AS"/>
</dbReference>
<feature type="binding site" evidence="17">
    <location>
        <position position="199"/>
    </location>
    <ligand>
        <name>Ca(2+)</name>
        <dbReference type="ChEBI" id="CHEBI:29108"/>
        <label>2</label>
    </ligand>
</feature>
<feature type="active site" description="Proton acceptor" evidence="15">
    <location>
        <position position="72"/>
    </location>
</feature>
<keyword evidence="9 20" id="KW-0732">Signal</keyword>
<evidence type="ECO:0000256" key="17">
    <source>
        <dbReference type="PIRSR" id="PIRSR600823-3"/>
    </source>
</evidence>
<evidence type="ECO:0000256" key="6">
    <source>
        <dbReference type="ARBA" id="ARBA00022559"/>
    </source>
</evidence>
<dbReference type="PRINTS" id="PR00461">
    <property type="entry name" value="PLPEROXIDASE"/>
</dbReference>
<feature type="binding site" evidence="17">
    <location>
        <position position="246"/>
    </location>
    <ligand>
        <name>Ca(2+)</name>
        <dbReference type="ChEBI" id="CHEBI:29108"/>
        <label>2</label>
    </ligand>
</feature>
<dbReference type="FunFam" id="1.10.420.10:FF:000006">
    <property type="entry name" value="Peroxidase"/>
    <property type="match status" value="1"/>
</dbReference>
<feature type="binding site" description="axial binding residue" evidence="17">
    <location>
        <position position="198"/>
    </location>
    <ligand>
        <name>heme b</name>
        <dbReference type="ChEBI" id="CHEBI:60344"/>
    </ligand>
    <ligandPart>
        <name>Fe</name>
        <dbReference type="ChEBI" id="CHEBI:18248"/>
    </ligandPart>
</feature>
<dbReference type="PRINTS" id="PR00458">
    <property type="entry name" value="PEROXIDASE"/>
</dbReference>
<evidence type="ECO:0000256" key="10">
    <source>
        <dbReference type="ARBA" id="ARBA00022837"/>
    </source>
</evidence>
<evidence type="ECO:0000256" key="11">
    <source>
        <dbReference type="ARBA" id="ARBA00023002"/>
    </source>
</evidence>
<feature type="binding site" evidence="17">
    <location>
        <position position="78"/>
    </location>
    <ligand>
        <name>Ca(2+)</name>
        <dbReference type="ChEBI" id="CHEBI:29108"/>
        <label>1</label>
    </ligand>
</feature>
<evidence type="ECO:0000313" key="23">
    <source>
        <dbReference type="Proteomes" id="UP001154282"/>
    </source>
</evidence>
<feature type="disulfide bond" evidence="19">
    <location>
        <begin position="205"/>
        <end position="231"/>
    </location>
</feature>
<evidence type="ECO:0000256" key="20">
    <source>
        <dbReference type="RuleBase" id="RU362060"/>
    </source>
</evidence>
<dbReference type="PROSITE" id="PS00435">
    <property type="entry name" value="PEROXIDASE_1"/>
    <property type="match status" value="1"/>
</dbReference>
<feature type="binding site" evidence="17">
    <location>
        <position position="80"/>
    </location>
    <ligand>
        <name>Ca(2+)</name>
        <dbReference type="ChEBI" id="CHEBI:29108"/>
        <label>1</label>
    </ligand>
</feature>
<keyword evidence="10 17" id="KW-0106">Calcium</keyword>
<proteinExistence type="inferred from homology"/>
<dbReference type="InterPro" id="IPR033905">
    <property type="entry name" value="Secretory_peroxidase"/>
</dbReference>
<evidence type="ECO:0000256" key="9">
    <source>
        <dbReference type="ARBA" id="ARBA00022729"/>
    </source>
</evidence>
<feature type="disulfide bond" evidence="19">
    <location>
        <begin position="41"/>
        <end position="120"/>
    </location>
</feature>
<evidence type="ECO:0000256" key="1">
    <source>
        <dbReference type="ARBA" id="ARBA00000189"/>
    </source>
</evidence>
<organism evidence="22 23">
    <name type="scientific">Linum tenue</name>
    <dbReference type="NCBI Taxonomy" id="586396"/>
    <lineage>
        <taxon>Eukaryota</taxon>
        <taxon>Viridiplantae</taxon>
        <taxon>Streptophyta</taxon>
        <taxon>Embryophyta</taxon>
        <taxon>Tracheophyta</taxon>
        <taxon>Spermatophyta</taxon>
        <taxon>Magnoliopsida</taxon>
        <taxon>eudicotyledons</taxon>
        <taxon>Gunneridae</taxon>
        <taxon>Pentapetalae</taxon>
        <taxon>rosids</taxon>
        <taxon>fabids</taxon>
        <taxon>Malpighiales</taxon>
        <taxon>Linaceae</taxon>
        <taxon>Linum</taxon>
    </lineage>
</organism>
<dbReference type="GO" id="GO:0140825">
    <property type="term" value="F:lactoperoxidase activity"/>
    <property type="evidence" value="ECO:0007669"/>
    <property type="project" value="UniProtKB-EC"/>
</dbReference>
<evidence type="ECO:0000256" key="8">
    <source>
        <dbReference type="ARBA" id="ARBA00022723"/>
    </source>
</evidence>
<dbReference type="GO" id="GO:0042744">
    <property type="term" value="P:hydrogen peroxide catabolic process"/>
    <property type="evidence" value="ECO:0007669"/>
    <property type="project" value="UniProtKB-KW"/>
</dbReference>
<dbReference type="AlphaFoldDB" id="A0AAV0QYM6"/>
<dbReference type="Proteomes" id="UP001154282">
    <property type="component" value="Unassembled WGS sequence"/>
</dbReference>
<keyword evidence="6 20" id="KW-0575">Peroxidase</keyword>
<dbReference type="EC" id="1.11.1.7" evidence="5 20"/>
<dbReference type="GO" id="GO:0020037">
    <property type="term" value="F:heme binding"/>
    <property type="evidence" value="ECO:0007669"/>
    <property type="project" value="UniProtKB-UniRule"/>
</dbReference>
<evidence type="ECO:0000313" key="22">
    <source>
        <dbReference type="EMBL" id="CAI0549213.1"/>
    </source>
</evidence>
<evidence type="ECO:0000256" key="12">
    <source>
        <dbReference type="ARBA" id="ARBA00023004"/>
    </source>
</evidence>
<keyword evidence="13 19" id="KW-1015">Disulfide bond</keyword>
<dbReference type="GO" id="GO:0006979">
    <property type="term" value="P:response to oxidative stress"/>
    <property type="evidence" value="ECO:0007669"/>
    <property type="project" value="UniProtKB-UniRule"/>
</dbReference>
<feature type="binding site" evidence="17">
    <location>
        <position position="82"/>
    </location>
    <ligand>
        <name>Ca(2+)</name>
        <dbReference type="ChEBI" id="CHEBI:29108"/>
        <label>1</label>
    </ligand>
</feature>
<comment type="similarity">
    <text evidence="4">Belongs to the peroxidase family. Ascorbate peroxidase subfamily.</text>
</comment>
<dbReference type="PANTHER" id="PTHR31388:SF115">
    <property type="entry name" value="PEROXIDASE 5"/>
    <property type="match status" value="1"/>
</dbReference>
<comment type="cofactor">
    <cofactor evidence="17 20">
        <name>Ca(2+)</name>
        <dbReference type="ChEBI" id="CHEBI:29108"/>
    </cofactor>
    <text evidence="17 20">Binds 2 calcium ions per subunit.</text>
</comment>
<keyword evidence="23" id="KW-1185">Reference proteome</keyword>
<feature type="domain" description="Plant heme peroxidase family profile" evidence="21">
    <location>
        <begin position="31"/>
        <end position="323"/>
    </location>
</feature>
<keyword evidence="12 17" id="KW-0408">Iron</keyword>
<accession>A0AAV0QYM6</accession>
<feature type="binding site" evidence="17">
    <location>
        <position position="94"/>
    </location>
    <ligand>
        <name>Ca(2+)</name>
        <dbReference type="ChEBI" id="CHEBI:29108"/>
        <label>1</label>
    </ligand>
</feature>
<keyword evidence="11 20" id="KW-0560">Oxidoreductase</keyword>
<feature type="binding site" evidence="16">
    <location>
        <position position="168"/>
    </location>
    <ligand>
        <name>substrate</name>
    </ligand>
</feature>
<dbReference type="Pfam" id="PF00141">
    <property type="entry name" value="peroxidase"/>
    <property type="match status" value="1"/>
</dbReference>
<keyword evidence="14" id="KW-0325">Glycoprotein</keyword>
<comment type="similarity">
    <text evidence="20">Belongs to the peroxidase family. Classical plant (class III) peroxidase subfamily.</text>
</comment>
<feature type="binding site" evidence="17">
    <location>
        <position position="73"/>
    </location>
    <ligand>
        <name>Ca(2+)</name>
        <dbReference type="ChEBI" id="CHEBI:29108"/>
        <label>1</label>
    </ligand>
</feature>
<feature type="site" description="Transition state stabilizer" evidence="18">
    <location>
        <position position="68"/>
    </location>
</feature>
<feature type="chain" id="PRO_5043088047" description="Peroxidase" evidence="20">
    <location>
        <begin position="31"/>
        <end position="324"/>
    </location>
</feature>
<evidence type="ECO:0000256" key="15">
    <source>
        <dbReference type="PIRSR" id="PIRSR600823-1"/>
    </source>
</evidence>